<reference evidence="3" key="1">
    <citation type="submission" date="2020-11" db="EMBL/GenBank/DDBJ databases">
        <title>Complete genome sequence of a novel pathogenic Methylobacterium strain isolated from rice in Vietnam.</title>
        <authorList>
            <person name="Lai K."/>
            <person name="Okazaki S."/>
            <person name="Higashi K."/>
            <person name="Mori H."/>
            <person name="Toyoda A."/>
            <person name="Kurokawa K."/>
        </authorList>
    </citation>
    <scope>NUCLEOTIDE SEQUENCE</scope>
    <source>
        <strain evidence="3">VL1</strain>
    </source>
</reference>
<gene>
    <name evidence="3" type="ORF">mvi_37810</name>
</gene>
<dbReference type="Gene3D" id="3.90.850.10">
    <property type="entry name" value="Fumarylacetoacetase-like, C-terminal domain"/>
    <property type="match status" value="1"/>
</dbReference>
<dbReference type="InterPro" id="IPR011234">
    <property type="entry name" value="Fumarylacetoacetase-like_C"/>
</dbReference>
<dbReference type="InterPro" id="IPR041072">
    <property type="entry name" value="FAA_hydro_N"/>
</dbReference>
<dbReference type="PANTHER" id="PTHR43211:SF1">
    <property type="entry name" value="BLL6422 PROTEIN"/>
    <property type="match status" value="1"/>
</dbReference>
<dbReference type="KEGG" id="mind:mvi_37810"/>
<dbReference type="EMBL" id="AP024145">
    <property type="protein sequence ID" value="BCM85320.1"/>
    <property type="molecule type" value="Genomic_DNA"/>
</dbReference>
<dbReference type="InterPro" id="IPR036663">
    <property type="entry name" value="Fumarylacetoacetase_C_sf"/>
</dbReference>
<evidence type="ECO:0000313" key="4">
    <source>
        <dbReference type="Proteomes" id="UP000663508"/>
    </source>
</evidence>
<dbReference type="PANTHER" id="PTHR43211">
    <property type="entry name" value="FUMARYLACETOACETATE HYDROLASE"/>
    <property type="match status" value="1"/>
</dbReference>
<dbReference type="GO" id="GO:0003824">
    <property type="term" value="F:catalytic activity"/>
    <property type="evidence" value="ECO:0007669"/>
    <property type="project" value="InterPro"/>
</dbReference>
<dbReference type="SUPFAM" id="SSF56529">
    <property type="entry name" value="FAH"/>
    <property type="match status" value="1"/>
</dbReference>
<dbReference type="Pfam" id="PF18288">
    <property type="entry name" value="FAA_hydro_N_2"/>
    <property type="match status" value="1"/>
</dbReference>
<sequence length="342" mass="35286">MKLASLKHGRDGRLVVVSRDLTRATDAFIVVPTLQRALDDWERYAPALAALAEQLEHGSVPSFRFHEHDCAAPLPRAYARRHAAAWPGYPALLRQAAGAEAAGSEAGRLRHAPSDGFLGPREPLAADDPAASLDLSAGLAVITGDLARGAGMAQAEGAIRLVTLVAEVIRHDRLRPDGLDLDGAEAPALAASLAPVAVTPDELEGAWRDGTLHRPLLVSRNGKALGCPDAGADMTQGLVGQSLVAQGLVGLVAEAARHHALGAGTLISAGPVSNRGIDGGPGRATAEGGAGYACLAEARAAEVLTGGWARTPYLTAGDRMRVEMKDTGGHSIFGAIEHDVTA</sequence>
<evidence type="ECO:0000259" key="1">
    <source>
        <dbReference type="Pfam" id="PF01557"/>
    </source>
</evidence>
<dbReference type="Pfam" id="PF01557">
    <property type="entry name" value="FAA_hydrolase"/>
    <property type="match status" value="1"/>
</dbReference>
<dbReference type="Proteomes" id="UP000663508">
    <property type="component" value="Chromosome"/>
</dbReference>
<accession>A0A8H8WVX1</accession>
<proteinExistence type="predicted"/>
<feature type="domain" description="Fumarylacetoacetase-like C-terminal" evidence="1">
    <location>
        <begin position="113"/>
        <end position="328"/>
    </location>
</feature>
<organism evidence="3 4">
    <name type="scientific">Methylobacterium indicum</name>
    <dbReference type="NCBI Taxonomy" id="1775910"/>
    <lineage>
        <taxon>Bacteria</taxon>
        <taxon>Pseudomonadati</taxon>
        <taxon>Pseudomonadota</taxon>
        <taxon>Alphaproteobacteria</taxon>
        <taxon>Hyphomicrobiales</taxon>
        <taxon>Methylobacteriaceae</taxon>
        <taxon>Methylobacterium</taxon>
    </lineage>
</organism>
<name>A0A8H8WVX1_9HYPH</name>
<evidence type="ECO:0000259" key="2">
    <source>
        <dbReference type="Pfam" id="PF18288"/>
    </source>
</evidence>
<dbReference type="AlphaFoldDB" id="A0A8H8WVX1"/>
<feature type="domain" description="Fumarylacetoacetase N-terminal" evidence="2">
    <location>
        <begin position="1"/>
        <end position="76"/>
    </location>
</feature>
<protein>
    <submittedName>
        <fullName evidence="3">2-keto-4-pentenoate hydratase</fullName>
    </submittedName>
</protein>
<dbReference type="RefSeq" id="WP_207178250.1">
    <property type="nucleotide sequence ID" value="NZ_AP024145.1"/>
</dbReference>
<evidence type="ECO:0000313" key="3">
    <source>
        <dbReference type="EMBL" id="BCM85320.1"/>
    </source>
</evidence>